<dbReference type="InterPro" id="IPR051466">
    <property type="entry name" value="D-amino_acid_metab_enzyme"/>
</dbReference>
<dbReference type="EMBL" id="CP036267">
    <property type="protein sequence ID" value="QDT32771.1"/>
    <property type="molecule type" value="Genomic_DNA"/>
</dbReference>
<sequence length="375" mass="41265">MNALRAEYRIHHPEKILSPGFVVFRELVEHNLNTMIEIAGDVGRLRPHCKTHKMPELTKLQLAAGITKQKAATFAESEMLADVGVKDIFLAYNLVGPNIARGVNFRTKYPDVRFAVTADDPASITQLGEAMTASGTEIDVLLDVNPGRDRTGRPVGDEAYELYKQLAETPGINPAGFHLYDGHLHDSELKDRQAAVEEYWALISAFKDRLEADGYPVPKIVCGGTPTFQAYAPMTDPVIELSPGTCTFHDVGYDAAYPDLQVFTPAAAVLTRVISRPTENRVTFDVGTKGVASDPPMGQRVYLPELPKGKQVLQNEEHLVIESDDAGKFQPGDWTLAFPRHVCPTSALYKEATVIADGEIVGHWEVVARDRCITI</sequence>
<dbReference type="Gene3D" id="3.20.20.10">
    <property type="entry name" value="Alanine racemase"/>
    <property type="match status" value="1"/>
</dbReference>
<name>A0A517QMD9_9PLAN</name>
<dbReference type="AlphaFoldDB" id="A0A517QMD9"/>
<dbReference type="RefSeq" id="WP_145198286.1">
    <property type="nucleotide sequence ID" value="NZ_CP036267.1"/>
</dbReference>
<accession>A0A517QMD9</accession>
<dbReference type="Gene3D" id="2.40.37.20">
    <property type="entry name" value="D-serine dehydratase-like domain"/>
    <property type="match status" value="1"/>
</dbReference>
<keyword evidence="2 4" id="KW-0456">Lyase</keyword>
<dbReference type="EC" id="4.1.2.42" evidence="4"/>
<dbReference type="CDD" id="cd06821">
    <property type="entry name" value="PLPDE_III_D-TA"/>
    <property type="match status" value="1"/>
</dbReference>
<dbReference type="OrthoDB" id="9788869at2"/>
<evidence type="ECO:0000313" key="5">
    <source>
        <dbReference type="Proteomes" id="UP000315724"/>
    </source>
</evidence>
<dbReference type="InterPro" id="IPR026956">
    <property type="entry name" value="D-ser_dehydrat-like_dom"/>
</dbReference>
<proteinExistence type="inferred from homology"/>
<dbReference type="Pfam" id="PF14031">
    <property type="entry name" value="D-ser_dehydrat"/>
    <property type="match status" value="1"/>
</dbReference>
<evidence type="ECO:0000259" key="3">
    <source>
        <dbReference type="SMART" id="SM01119"/>
    </source>
</evidence>
<evidence type="ECO:0000313" key="4">
    <source>
        <dbReference type="EMBL" id="QDT32771.1"/>
    </source>
</evidence>
<dbReference type="SMART" id="SM01119">
    <property type="entry name" value="D-ser_dehydrat"/>
    <property type="match status" value="1"/>
</dbReference>
<dbReference type="KEGG" id="tpol:Mal48_20180"/>
<dbReference type="InterPro" id="IPR042208">
    <property type="entry name" value="D-ser_dehydrat-like_sf"/>
</dbReference>
<reference evidence="4 5" key="1">
    <citation type="submission" date="2019-02" db="EMBL/GenBank/DDBJ databases">
        <title>Deep-cultivation of Planctomycetes and their phenomic and genomic characterization uncovers novel biology.</title>
        <authorList>
            <person name="Wiegand S."/>
            <person name="Jogler M."/>
            <person name="Boedeker C."/>
            <person name="Pinto D."/>
            <person name="Vollmers J."/>
            <person name="Rivas-Marin E."/>
            <person name="Kohn T."/>
            <person name="Peeters S.H."/>
            <person name="Heuer A."/>
            <person name="Rast P."/>
            <person name="Oberbeckmann S."/>
            <person name="Bunk B."/>
            <person name="Jeske O."/>
            <person name="Meyerdierks A."/>
            <person name="Storesund J.E."/>
            <person name="Kallscheuer N."/>
            <person name="Luecker S."/>
            <person name="Lage O.M."/>
            <person name="Pohl T."/>
            <person name="Merkel B.J."/>
            <person name="Hornburger P."/>
            <person name="Mueller R.-W."/>
            <person name="Bruemmer F."/>
            <person name="Labrenz M."/>
            <person name="Spormann A.M."/>
            <person name="Op den Camp H."/>
            <person name="Overmann J."/>
            <person name="Amann R."/>
            <person name="Jetten M.S.M."/>
            <person name="Mascher T."/>
            <person name="Medema M.H."/>
            <person name="Devos D.P."/>
            <person name="Kaster A.-K."/>
            <person name="Ovreas L."/>
            <person name="Rohde M."/>
            <person name="Galperin M.Y."/>
            <person name="Jogler C."/>
        </authorList>
    </citation>
    <scope>NUCLEOTIDE SEQUENCE [LARGE SCALE GENOMIC DNA]</scope>
    <source>
        <strain evidence="4 5">Mal48</strain>
    </source>
</reference>
<evidence type="ECO:0000256" key="1">
    <source>
        <dbReference type="ARBA" id="ARBA00005323"/>
    </source>
</evidence>
<dbReference type="InterPro" id="IPR029066">
    <property type="entry name" value="PLP-binding_barrel"/>
</dbReference>
<dbReference type="GO" id="GO:0043876">
    <property type="term" value="F:D-threonine aldolase activity"/>
    <property type="evidence" value="ECO:0007669"/>
    <property type="project" value="UniProtKB-EC"/>
</dbReference>
<gene>
    <name evidence="4" type="ORF">Mal48_20180</name>
</gene>
<comment type="similarity">
    <text evidence="1">Belongs to the DSD1 family.</text>
</comment>
<dbReference type="InterPro" id="IPR001608">
    <property type="entry name" value="Ala_racemase_N"/>
</dbReference>
<organism evidence="4 5">
    <name type="scientific">Thalassoglobus polymorphus</name>
    <dbReference type="NCBI Taxonomy" id="2527994"/>
    <lineage>
        <taxon>Bacteria</taxon>
        <taxon>Pseudomonadati</taxon>
        <taxon>Planctomycetota</taxon>
        <taxon>Planctomycetia</taxon>
        <taxon>Planctomycetales</taxon>
        <taxon>Planctomycetaceae</taxon>
        <taxon>Thalassoglobus</taxon>
    </lineage>
</organism>
<dbReference type="Pfam" id="PF01168">
    <property type="entry name" value="Ala_racemase_N"/>
    <property type="match status" value="1"/>
</dbReference>
<dbReference type="Proteomes" id="UP000315724">
    <property type="component" value="Chromosome"/>
</dbReference>
<dbReference type="SUPFAM" id="SSF51419">
    <property type="entry name" value="PLP-binding barrel"/>
    <property type="match status" value="1"/>
</dbReference>
<feature type="domain" description="D-serine dehydratase-like" evidence="3">
    <location>
        <begin position="266"/>
        <end position="356"/>
    </location>
</feature>
<dbReference type="PANTHER" id="PTHR28004:SF2">
    <property type="entry name" value="D-SERINE DEHYDRATASE"/>
    <property type="match status" value="1"/>
</dbReference>
<protein>
    <submittedName>
        <fullName evidence="4">D-threonine aldolase</fullName>
        <ecNumber evidence="4">4.1.2.42</ecNumber>
    </submittedName>
</protein>
<evidence type="ECO:0000256" key="2">
    <source>
        <dbReference type="ARBA" id="ARBA00023239"/>
    </source>
</evidence>
<dbReference type="GO" id="GO:0036088">
    <property type="term" value="P:D-serine catabolic process"/>
    <property type="evidence" value="ECO:0007669"/>
    <property type="project" value="TreeGrafter"/>
</dbReference>
<dbReference type="GO" id="GO:0008721">
    <property type="term" value="F:D-serine ammonia-lyase activity"/>
    <property type="evidence" value="ECO:0007669"/>
    <property type="project" value="TreeGrafter"/>
</dbReference>
<dbReference type="PANTHER" id="PTHR28004">
    <property type="entry name" value="ZGC:162816-RELATED"/>
    <property type="match status" value="1"/>
</dbReference>
<keyword evidence="5" id="KW-1185">Reference proteome</keyword>